<name>A0A0A8XX54_ARUDO</name>
<evidence type="ECO:0000313" key="1">
    <source>
        <dbReference type="EMBL" id="JAD17235.1"/>
    </source>
</evidence>
<proteinExistence type="predicted"/>
<accession>A0A0A8XX54</accession>
<dbReference type="AlphaFoldDB" id="A0A0A8XX54"/>
<organism evidence="1">
    <name type="scientific">Arundo donax</name>
    <name type="common">Giant reed</name>
    <name type="synonym">Donax arundinaceus</name>
    <dbReference type="NCBI Taxonomy" id="35708"/>
    <lineage>
        <taxon>Eukaryota</taxon>
        <taxon>Viridiplantae</taxon>
        <taxon>Streptophyta</taxon>
        <taxon>Embryophyta</taxon>
        <taxon>Tracheophyta</taxon>
        <taxon>Spermatophyta</taxon>
        <taxon>Magnoliopsida</taxon>
        <taxon>Liliopsida</taxon>
        <taxon>Poales</taxon>
        <taxon>Poaceae</taxon>
        <taxon>PACMAD clade</taxon>
        <taxon>Arundinoideae</taxon>
        <taxon>Arundineae</taxon>
        <taxon>Arundo</taxon>
    </lineage>
</organism>
<sequence length="76" mass="8950">MKYRYMITSSCKAQQDNRHLKVFTLNSEEKKSCYFMIATIITLVDGSFQFETYQITLVDSSFQFETNQIKQDGPYV</sequence>
<reference evidence="1" key="1">
    <citation type="submission" date="2014-09" db="EMBL/GenBank/DDBJ databases">
        <authorList>
            <person name="Magalhaes I.L.F."/>
            <person name="Oliveira U."/>
            <person name="Santos F.R."/>
            <person name="Vidigal T.H.D.A."/>
            <person name="Brescovit A.D."/>
            <person name="Santos A.J."/>
        </authorList>
    </citation>
    <scope>NUCLEOTIDE SEQUENCE</scope>
    <source>
        <tissue evidence="1">Shoot tissue taken approximately 20 cm above the soil surface</tissue>
    </source>
</reference>
<protein>
    <submittedName>
        <fullName evidence="1">Uncharacterized protein</fullName>
    </submittedName>
</protein>
<dbReference type="EMBL" id="GBRH01280660">
    <property type="protein sequence ID" value="JAD17235.1"/>
    <property type="molecule type" value="Transcribed_RNA"/>
</dbReference>
<reference evidence="1" key="2">
    <citation type="journal article" date="2015" name="Data Brief">
        <title>Shoot transcriptome of the giant reed, Arundo donax.</title>
        <authorList>
            <person name="Barrero R.A."/>
            <person name="Guerrero F.D."/>
            <person name="Moolhuijzen P."/>
            <person name="Goolsby J.A."/>
            <person name="Tidwell J."/>
            <person name="Bellgard S.E."/>
            <person name="Bellgard M.I."/>
        </authorList>
    </citation>
    <scope>NUCLEOTIDE SEQUENCE</scope>
    <source>
        <tissue evidence="1">Shoot tissue taken approximately 20 cm above the soil surface</tissue>
    </source>
</reference>